<keyword evidence="3" id="KW-1185">Reference proteome</keyword>
<reference evidence="2 3" key="1">
    <citation type="submission" date="2019-06" db="EMBL/GenBank/DDBJ databases">
        <title>Wine fermentation using esterase from Monascus purpureus.</title>
        <authorList>
            <person name="Geng C."/>
            <person name="Zhang Y."/>
        </authorList>
    </citation>
    <scope>NUCLEOTIDE SEQUENCE [LARGE SCALE GENOMIC DNA]</scope>
    <source>
        <strain evidence="2">HQ1</strain>
    </source>
</reference>
<feature type="compositionally biased region" description="Basic and acidic residues" evidence="1">
    <location>
        <begin position="325"/>
        <end position="356"/>
    </location>
</feature>
<dbReference type="AlphaFoldDB" id="A0A507R2L3"/>
<dbReference type="STRING" id="5098.A0A507R2L3"/>
<feature type="compositionally biased region" description="Polar residues" evidence="1">
    <location>
        <begin position="281"/>
        <end position="296"/>
    </location>
</feature>
<feature type="compositionally biased region" description="Polar residues" evidence="1">
    <location>
        <begin position="94"/>
        <end position="116"/>
    </location>
</feature>
<feature type="compositionally biased region" description="Low complexity" evidence="1">
    <location>
        <begin position="82"/>
        <end position="93"/>
    </location>
</feature>
<evidence type="ECO:0000256" key="1">
    <source>
        <dbReference type="SAM" id="MobiDB-lite"/>
    </source>
</evidence>
<accession>A0A507R2L3</accession>
<name>A0A507R2L3_MONPU</name>
<feature type="compositionally biased region" description="Polar residues" evidence="1">
    <location>
        <begin position="256"/>
        <end position="271"/>
    </location>
</feature>
<sequence length="882" mass="98905">MFSFWRLRRSQPPSPTVEDEVASLARELHAVPCIIEKPGLEGVHCRGSIDQYPVLLAVSLPQLLPPTTESRVTEVSDDSPDKSASSSASSMSAPNETAPRSETSTKSTIAPAATQSRNKENSIESDLSRGQQSGHQAHPQTLRPLDTKSANNGQKRAPSRNPSSNTEKQTSPQRDVSVNGSHSSSRPLKDLSVASQNQLPRQEGKASMSQDSKISRSRSVKREESQRPVTSTKAQKPPMPSHNRVEDPPQPKTAFQPPQSNTARFNNVKNEGSTERPVANQKVSITSSKGPLNSVASERKETSDSKAQVGKEHPNQCSKVASFSERLEEKLRHRREFQESKDRTENDAQSKSDPKKTKMHTVQAVPVKEDRAPQPVVPVKVPLDNVPAAATQTRARDSSSKSRESSTHASGTTSRSRATSTSPKLKPASGSSDKDDKVAATSCTTISISQSSPPSSSSKDEATPKPGTVLTVTIAQPAQPTHSRRTRSQTVTLPHEVIPKAVSTSEKPLEVDKTQLRSHSCQRDIASYKMEMSTQFSPGAENLCLLPCPRAIPMAGYQDWYTIKGMPYLDICPSCTQQLVQSKFREFFIPGPPKPRSQKVRCSFSEPWTRLAWVQAIKKDCEDLKMLHQITHPPQIFKPCPGRITTEQYWYRIIDPETDTYLPRFSICPTCIRNLRILMPSHRDTFERSPTPRERLCDLATSSPRFVQYIDLLDAAATRAELSNSPLVRPVDMDPFLAYARRKVVLRDCPRDRLIFSNWHYLPQLPEFTVCEDCFDDVVWPLVKANYPIARMFSTSPQLLPGDGLYGCREASCQLYSPRMRVRFRDAVLRDSFLLLEQVALTRYNAERKFRERKLELLDEDRRGFDRDVELRVNGEEWRKWE</sequence>
<evidence type="ECO:0000313" key="2">
    <source>
        <dbReference type="EMBL" id="TQB76960.1"/>
    </source>
</evidence>
<dbReference type="Proteomes" id="UP000319663">
    <property type="component" value="Unassembled WGS sequence"/>
</dbReference>
<comment type="caution">
    <text evidence="2">The sequence shown here is derived from an EMBL/GenBank/DDBJ whole genome shotgun (WGS) entry which is preliminary data.</text>
</comment>
<gene>
    <name evidence="2" type="ORF">MPDQ_006141</name>
</gene>
<evidence type="ECO:0000313" key="3">
    <source>
        <dbReference type="Proteomes" id="UP000319663"/>
    </source>
</evidence>
<feature type="compositionally biased region" description="Low complexity" evidence="1">
    <location>
        <begin position="441"/>
        <end position="457"/>
    </location>
</feature>
<organism evidence="2 3">
    <name type="scientific">Monascus purpureus</name>
    <name type="common">Red mold</name>
    <name type="synonym">Monascus anka</name>
    <dbReference type="NCBI Taxonomy" id="5098"/>
    <lineage>
        <taxon>Eukaryota</taxon>
        <taxon>Fungi</taxon>
        <taxon>Dikarya</taxon>
        <taxon>Ascomycota</taxon>
        <taxon>Pezizomycotina</taxon>
        <taxon>Eurotiomycetes</taxon>
        <taxon>Eurotiomycetidae</taxon>
        <taxon>Eurotiales</taxon>
        <taxon>Aspergillaceae</taxon>
        <taxon>Monascus</taxon>
    </lineage>
</organism>
<dbReference type="OrthoDB" id="5324692at2759"/>
<dbReference type="EMBL" id="VIFY01000005">
    <property type="protein sequence ID" value="TQB76960.1"/>
    <property type="molecule type" value="Genomic_DNA"/>
</dbReference>
<feature type="compositionally biased region" description="Basic and acidic residues" evidence="1">
    <location>
        <begin position="394"/>
        <end position="406"/>
    </location>
</feature>
<feature type="compositionally biased region" description="Low complexity" evidence="1">
    <location>
        <begin position="407"/>
        <end position="422"/>
    </location>
</feature>
<feature type="region of interest" description="Disordered" evidence="1">
    <location>
        <begin position="68"/>
        <end position="465"/>
    </location>
</feature>
<feature type="compositionally biased region" description="Polar residues" evidence="1">
    <location>
        <begin position="124"/>
        <end position="139"/>
    </location>
</feature>
<feature type="compositionally biased region" description="Basic and acidic residues" evidence="1">
    <location>
        <begin position="297"/>
        <end position="314"/>
    </location>
</feature>
<protein>
    <submittedName>
        <fullName evidence="2">Uncharacterized protein</fullName>
    </submittedName>
</protein>
<proteinExistence type="predicted"/>
<feature type="compositionally biased region" description="Polar residues" evidence="1">
    <location>
        <begin position="148"/>
        <end position="186"/>
    </location>
</feature>